<sequence>MTFPPAASLHEPTTSFYSRWQALNDWLAGHAGFWRPAPFMEPAPAWAQACPELSSWLEALTDEDCDYYEQHLSEFAGQISGWLPGLVDYEQRVAVPDLSPSPATPVETTLPEVAATDMPGRKRLQAGAFAASVIPLNRPVLDWCCGKGHLSRTLARQCPEPVQGFEWDPALVDDGNRLARHFADAVTVHCQDVMADDVRWPAGSHGVALHACGDLHRQLIRRGSVAGAPRLSFSPCCYHLTAHSEYNPLSGQAKQHPHVLRLTRNDLRLAVQETVTAPARVRAQTALVSQWRLGFDALQRHLRGSDQYLPVPSHPPRLVNEGFAAFCRWAARKKQLELPDRVDWDHWLDAGRQRFRQVRRHELMRHLFRRPLELWLVLDYAVALEEQGYRVRLGTFCDRALTPRNLLLDAVRVCDTPPAPRSHP</sequence>
<reference evidence="3" key="1">
    <citation type="submission" date="2016-10" db="EMBL/GenBank/DDBJ databases">
        <authorList>
            <person name="Varghese N."/>
            <person name="Submissions S."/>
        </authorList>
    </citation>
    <scope>NUCLEOTIDE SEQUENCE [LARGE SCALE GENOMIC DNA]</scope>
    <source>
        <strain evidence="3">CGMCC 1.6775</strain>
    </source>
</reference>
<dbReference type="PANTHER" id="PTHR13369:SF0">
    <property type="entry name" value="GLUTATHIONE S-TRANSFERASE C-TERMINAL DOMAIN-CONTAINING PROTEIN"/>
    <property type="match status" value="1"/>
</dbReference>
<evidence type="ECO:0000313" key="3">
    <source>
        <dbReference type="Proteomes" id="UP000199339"/>
    </source>
</evidence>
<dbReference type="PANTHER" id="PTHR13369">
    <property type="match status" value="1"/>
</dbReference>
<accession>A0A1I4S4S9</accession>
<gene>
    <name evidence="2" type="ORF">SAMN04487961_0821</name>
</gene>
<dbReference type="GO" id="GO:0032259">
    <property type="term" value="P:methylation"/>
    <property type="evidence" value="ECO:0007669"/>
    <property type="project" value="UniProtKB-KW"/>
</dbReference>
<dbReference type="AlphaFoldDB" id="A0A1I4S4S9"/>
<dbReference type="SUPFAM" id="SSF53335">
    <property type="entry name" value="S-adenosyl-L-methionine-dependent methyltransferases"/>
    <property type="match status" value="1"/>
</dbReference>
<dbReference type="Gene3D" id="3.40.50.150">
    <property type="entry name" value="Vaccinia Virus protein VP39"/>
    <property type="match status" value="1"/>
</dbReference>
<dbReference type="Pfam" id="PF13679">
    <property type="entry name" value="Methyltransf_32"/>
    <property type="match status" value="1"/>
</dbReference>
<feature type="domain" description="Methyltransferase" evidence="1">
    <location>
        <begin position="139"/>
        <end position="241"/>
    </location>
</feature>
<dbReference type="CDD" id="cd02440">
    <property type="entry name" value="AdoMet_MTases"/>
    <property type="match status" value="1"/>
</dbReference>
<keyword evidence="2" id="KW-0489">Methyltransferase</keyword>
<organism evidence="2 3">
    <name type="scientific">Marinobacter pelagius</name>
    <dbReference type="NCBI Taxonomy" id="379482"/>
    <lineage>
        <taxon>Bacteria</taxon>
        <taxon>Pseudomonadati</taxon>
        <taxon>Pseudomonadota</taxon>
        <taxon>Gammaproteobacteria</taxon>
        <taxon>Pseudomonadales</taxon>
        <taxon>Marinobacteraceae</taxon>
        <taxon>Marinobacter</taxon>
    </lineage>
</organism>
<keyword evidence="3" id="KW-1185">Reference proteome</keyword>
<evidence type="ECO:0000259" key="1">
    <source>
        <dbReference type="Pfam" id="PF13679"/>
    </source>
</evidence>
<dbReference type="EMBL" id="FOUR01000001">
    <property type="protein sequence ID" value="SFM59263.1"/>
    <property type="molecule type" value="Genomic_DNA"/>
</dbReference>
<dbReference type="GO" id="GO:0008168">
    <property type="term" value="F:methyltransferase activity"/>
    <property type="evidence" value="ECO:0007669"/>
    <property type="project" value="UniProtKB-KW"/>
</dbReference>
<keyword evidence="2" id="KW-0808">Transferase</keyword>
<name>A0A1I4S4S9_9GAMM</name>
<evidence type="ECO:0000313" key="2">
    <source>
        <dbReference type="EMBL" id="SFM59263.1"/>
    </source>
</evidence>
<dbReference type="OrthoDB" id="5298194at2"/>
<dbReference type="RefSeq" id="WP_091999008.1">
    <property type="nucleotide sequence ID" value="NZ_FOUR01000001.1"/>
</dbReference>
<dbReference type="InterPro" id="IPR029063">
    <property type="entry name" value="SAM-dependent_MTases_sf"/>
</dbReference>
<proteinExistence type="predicted"/>
<dbReference type="InterPro" id="IPR025714">
    <property type="entry name" value="Methyltranfer_dom"/>
</dbReference>
<protein>
    <submittedName>
        <fullName evidence="2">Methyltransferase domain-containing protein</fullName>
    </submittedName>
</protein>
<dbReference type="Proteomes" id="UP000199339">
    <property type="component" value="Unassembled WGS sequence"/>
</dbReference>